<dbReference type="InterPro" id="IPR027417">
    <property type="entry name" value="P-loop_NTPase"/>
</dbReference>
<sequence>MARLVLHIGTHKTGTTLVQNLLRDNADRLAQSGLIYPVLGRHSGHHGLLTDWIALPPAYTLPLGGRGTLEALARQWRDTDRTLVLSSEEFSRAGGRGGHVDYAELTAIFGGYDIRVICTLRAQWQFLQSVYLELARSAPPPRPADLVAQALETGWIDGLWCNYDRMVDTLSRHMDPSRIHLIDYAGATASAQGVPGHILQAIDPAIDPTTLAWPEGRRANVSPAPLPVWAAHVVAGGPAPSPATSRAAEESFALEYGPDRPGCLLTRDEVRRISDHFAPSNQALAQRVSRTQPGWTLTQPTPSQDTLHREDITADLWIRIARRLSFAVAEDAA</sequence>
<dbReference type="Gene3D" id="3.40.50.300">
    <property type="entry name" value="P-loop containing nucleotide triphosphate hydrolases"/>
    <property type="match status" value="1"/>
</dbReference>
<dbReference type="AlphaFoldDB" id="A0A917EG01"/>
<keyword evidence="2" id="KW-1185">Reference proteome</keyword>
<name>A0A917EG01_9RHOB</name>
<organism evidence="1 2">
    <name type="scientific">Primorskyibacter flagellatus</name>
    <dbReference type="NCBI Taxonomy" id="1387277"/>
    <lineage>
        <taxon>Bacteria</taxon>
        <taxon>Pseudomonadati</taxon>
        <taxon>Pseudomonadota</taxon>
        <taxon>Alphaproteobacteria</taxon>
        <taxon>Rhodobacterales</taxon>
        <taxon>Roseobacteraceae</taxon>
        <taxon>Primorskyibacter</taxon>
    </lineage>
</organism>
<evidence type="ECO:0000313" key="2">
    <source>
        <dbReference type="Proteomes" id="UP000612855"/>
    </source>
</evidence>
<accession>A0A917EG01</accession>
<dbReference type="RefSeq" id="WP_188478233.1">
    <property type="nucleotide sequence ID" value="NZ_BMFJ01000001.1"/>
</dbReference>
<dbReference type="EMBL" id="BMFJ01000001">
    <property type="protein sequence ID" value="GGE38253.1"/>
    <property type="molecule type" value="Genomic_DNA"/>
</dbReference>
<dbReference type="Proteomes" id="UP000612855">
    <property type="component" value="Unassembled WGS sequence"/>
</dbReference>
<gene>
    <name evidence="1" type="ORF">GCM10011360_27560</name>
</gene>
<proteinExistence type="predicted"/>
<comment type="caution">
    <text evidence="1">The sequence shown here is derived from an EMBL/GenBank/DDBJ whole genome shotgun (WGS) entry which is preliminary data.</text>
</comment>
<dbReference type="SUPFAM" id="SSF52540">
    <property type="entry name" value="P-loop containing nucleoside triphosphate hydrolases"/>
    <property type="match status" value="1"/>
</dbReference>
<protein>
    <recommendedName>
        <fullName evidence="3">Sulfotransferase family protein</fullName>
    </recommendedName>
</protein>
<evidence type="ECO:0008006" key="3">
    <source>
        <dbReference type="Google" id="ProtNLM"/>
    </source>
</evidence>
<reference evidence="2" key="1">
    <citation type="journal article" date="2019" name="Int. J. Syst. Evol. Microbiol.">
        <title>The Global Catalogue of Microorganisms (GCM) 10K type strain sequencing project: providing services to taxonomists for standard genome sequencing and annotation.</title>
        <authorList>
            <consortium name="The Broad Institute Genomics Platform"/>
            <consortium name="The Broad Institute Genome Sequencing Center for Infectious Disease"/>
            <person name="Wu L."/>
            <person name="Ma J."/>
        </authorList>
    </citation>
    <scope>NUCLEOTIDE SEQUENCE [LARGE SCALE GENOMIC DNA]</scope>
    <source>
        <strain evidence="2">CGMCC 1.12664</strain>
    </source>
</reference>
<evidence type="ECO:0000313" key="1">
    <source>
        <dbReference type="EMBL" id="GGE38253.1"/>
    </source>
</evidence>